<keyword evidence="3" id="KW-1003">Cell membrane</keyword>
<dbReference type="InterPro" id="IPR003416">
    <property type="entry name" value="MgtC/SapB/SrpB/YhiD_fam"/>
</dbReference>
<evidence type="ECO:0000256" key="3">
    <source>
        <dbReference type="ARBA" id="ARBA00022475"/>
    </source>
</evidence>
<dbReference type="Proteomes" id="UP000316968">
    <property type="component" value="Chromosome"/>
</dbReference>
<evidence type="ECO:0000256" key="5">
    <source>
        <dbReference type="ARBA" id="ARBA00022989"/>
    </source>
</evidence>
<feature type="domain" description="MgtC/SapB/SrpB/YhiD N-terminal" evidence="8">
    <location>
        <begin position="20"/>
        <end position="143"/>
    </location>
</feature>
<protein>
    <submittedName>
        <fullName evidence="9">MgtC/SapB family protein</fullName>
    </submittedName>
</protein>
<feature type="transmembrane region" description="Helical" evidence="7">
    <location>
        <begin position="83"/>
        <end position="100"/>
    </location>
</feature>
<dbReference type="KEGG" id="saca:FFV09_04285"/>
<dbReference type="Pfam" id="PF02308">
    <property type="entry name" value="MgtC"/>
    <property type="match status" value="1"/>
</dbReference>
<feature type="transmembrane region" description="Helical" evidence="7">
    <location>
        <begin position="15"/>
        <end position="32"/>
    </location>
</feature>
<keyword evidence="10" id="KW-1185">Reference proteome</keyword>
<dbReference type="OrthoDB" id="9811198at2"/>
<gene>
    <name evidence="9" type="ORF">FFV09_04285</name>
</gene>
<evidence type="ECO:0000313" key="9">
    <source>
        <dbReference type="EMBL" id="QDH20143.1"/>
    </source>
</evidence>
<dbReference type="PANTHER" id="PTHR33778">
    <property type="entry name" value="PROTEIN MGTC"/>
    <property type="match status" value="1"/>
</dbReference>
<organism evidence="9 10">
    <name type="scientific">Saccharibacillus brassicae</name>
    <dbReference type="NCBI Taxonomy" id="2583377"/>
    <lineage>
        <taxon>Bacteria</taxon>
        <taxon>Bacillati</taxon>
        <taxon>Bacillota</taxon>
        <taxon>Bacilli</taxon>
        <taxon>Bacillales</taxon>
        <taxon>Paenibacillaceae</taxon>
        <taxon>Saccharibacillus</taxon>
    </lineage>
</organism>
<dbReference type="InterPro" id="IPR049177">
    <property type="entry name" value="MgtC_SapB_SrpB_YhiD_N"/>
</dbReference>
<dbReference type="PANTHER" id="PTHR33778:SF1">
    <property type="entry name" value="MAGNESIUM TRANSPORTER YHID-RELATED"/>
    <property type="match status" value="1"/>
</dbReference>
<evidence type="ECO:0000256" key="4">
    <source>
        <dbReference type="ARBA" id="ARBA00022692"/>
    </source>
</evidence>
<evidence type="ECO:0000256" key="6">
    <source>
        <dbReference type="ARBA" id="ARBA00023136"/>
    </source>
</evidence>
<name>A0A4Y6UR67_SACBS</name>
<keyword evidence="4 7" id="KW-0812">Transmembrane</keyword>
<evidence type="ECO:0000259" key="8">
    <source>
        <dbReference type="Pfam" id="PF02308"/>
    </source>
</evidence>
<dbReference type="EMBL" id="CP041217">
    <property type="protein sequence ID" value="QDH20143.1"/>
    <property type="molecule type" value="Genomic_DNA"/>
</dbReference>
<dbReference type="PRINTS" id="PR01837">
    <property type="entry name" value="MGTCSAPBPROT"/>
</dbReference>
<evidence type="ECO:0000256" key="2">
    <source>
        <dbReference type="ARBA" id="ARBA00009298"/>
    </source>
</evidence>
<comment type="subcellular location">
    <subcellularLocation>
        <location evidence="1">Cell membrane</location>
        <topology evidence="1">Multi-pass membrane protein</topology>
    </subcellularLocation>
</comment>
<reference evidence="9 10" key="1">
    <citation type="submission" date="2019-06" db="EMBL/GenBank/DDBJ databases">
        <title>Saccharibacillus brassicae sp. nov., an endophytic bacterium isolated from Chinese cabbage seeds (Brassica pekinensis).</title>
        <authorList>
            <person name="Jiang L."/>
            <person name="Lee J."/>
            <person name="Kim S.W."/>
        </authorList>
    </citation>
    <scope>NUCLEOTIDE SEQUENCE [LARGE SCALE GENOMIC DNA]</scope>
    <source>
        <strain evidence="10">KCTC 43072 / ATSA2</strain>
    </source>
</reference>
<keyword evidence="5 7" id="KW-1133">Transmembrane helix</keyword>
<proteinExistence type="inferred from homology"/>
<feature type="transmembrane region" description="Helical" evidence="7">
    <location>
        <begin position="44"/>
        <end position="63"/>
    </location>
</feature>
<comment type="similarity">
    <text evidence="2">Belongs to the MgtC/SapB family.</text>
</comment>
<keyword evidence="6 7" id="KW-0472">Membrane</keyword>
<dbReference type="AlphaFoldDB" id="A0A4Y6UR67"/>
<evidence type="ECO:0000313" key="10">
    <source>
        <dbReference type="Proteomes" id="UP000316968"/>
    </source>
</evidence>
<evidence type="ECO:0000256" key="7">
    <source>
        <dbReference type="SAM" id="Phobius"/>
    </source>
</evidence>
<evidence type="ECO:0000256" key="1">
    <source>
        <dbReference type="ARBA" id="ARBA00004651"/>
    </source>
</evidence>
<dbReference type="GO" id="GO:0005886">
    <property type="term" value="C:plasma membrane"/>
    <property type="evidence" value="ECO:0007669"/>
    <property type="project" value="UniProtKB-SubCell"/>
</dbReference>
<feature type="transmembrane region" description="Helical" evidence="7">
    <location>
        <begin position="112"/>
        <end position="138"/>
    </location>
</feature>
<sequence length="231" mass="25339">MGYFDVIDLPMELEHLLRVLIAGVCGALIGYERKSRRKEAGTRTHFIVAVGAALIMVISKYGFMDLEGRDGVQIDPTKVASEIVSGIGFLGAGMIFMRKYTINGLTTAAGMWATAGVGMAMGAGLYILGIVATLLIYLTQIMMHGNFKGKLVASTHRLIVTVRQEPGASERFRQLIEERGLTLIDFKSGGKDEEKRQLTLEMVVRLPKGMTADQLMPLLEERGDILALEFK</sequence>
<accession>A0A4Y6UR67</accession>
<dbReference type="RefSeq" id="WP_141446529.1">
    <property type="nucleotide sequence ID" value="NZ_CP041217.1"/>
</dbReference>